<gene>
    <name evidence="4" type="ORF">MRX98_19000</name>
</gene>
<organism evidence="4 5">
    <name type="scientific">Desulfatitalea alkaliphila</name>
    <dbReference type="NCBI Taxonomy" id="2929485"/>
    <lineage>
        <taxon>Bacteria</taxon>
        <taxon>Pseudomonadati</taxon>
        <taxon>Thermodesulfobacteriota</taxon>
        <taxon>Desulfobacteria</taxon>
        <taxon>Desulfobacterales</taxon>
        <taxon>Desulfosarcinaceae</taxon>
        <taxon>Desulfatitalea</taxon>
    </lineage>
</organism>
<dbReference type="AlphaFoldDB" id="A0AA41R6L4"/>
<keyword evidence="5" id="KW-1185">Reference proteome</keyword>
<dbReference type="InterPro" id="IPR025646">
    <property type="entry name" value="DUF4350"/>
</dbReference>
<proteinExistence type="predicted"/>
<dbReference type="RefSeq" id="WP_246913813.1">
    <property type="nucleotide sequence ID" value="NZ_JALJRB010000030.1"/>
</dbReference>
<accession>A0AA41R6L4</accession>
<name>A0AA41R6L4_9BACT</name>
<evidence type="ECO:0000313" key="4">
    <source>
        <dbReference type="EMBL" id="MCJ8502671.1"/>
    </source>
</evidence>
<comment type="caution">
    <text evidence="4">The sequence shown here is derived from an EMBL/GenBank/DDBJ whole genome shotgun (WGS) entry which is preliminary data.</text>
</comment>
<evidence type="ECO:0000313" key="5">
    <source>
        <dbReference type="Proteomes" id="UP001165427"/>
    </source>
</evidence>
<feature type="compositionally biased region" description="Low complexity" evidence="1">
    <location>
        <begin position="141"/>
        <end position="159"/>
    </location>
</feature>
<keyword evidence="2" id="KW-0812">Transmembrane</keyword>
<evidence type="ECO:0000256" key="2">
    <source>
        <dbReference type="SAM" id="Phobius"/>
    </source>
</evidence>
<feature type="domain" description="DUF4350" evidence="3">
    <location>
        <begin position="46"/>
        <end position="268"/>
    </location>
</feature>
<dbReference type="EMBL" id="JALJRB010000030">
    <property type="protein sequence ID" value="MCJ8502671.1"/>
    <property type="molecule type" value="Genomic_DNA"/>
</dbReference>
<dbReference type="Proteomes" id="UP001165427">
    <property type="component" value="Unassembled WGS sequence"/>
</dbReference>
<feature type="transmembrane region" description="Helical" evidence="2">
    <location>
        <begin position="9"/>
        <end position="28"/>
    </location>
</feature>
<dbReference type="Pfam" id="PF14258">
    <property type="entry name" value="DUF4350"/>
    <property type="match status" value="1"/>
</dbReference>
<keyword evidence="2" id="KW-1133">Transmembrane helix</keyword>
<keyword evidence="2" id="KW-0472">Membrane</keyword>
<feature type="region of interest" description="Disordered" evidence="1">
    <location>
        <begin position="125"/>
        <end position="166"/>
    </location>
</feature>
<evidence type="ECO:0000259" key="3">
    <source>
        <dbReference type="Pfam" id="PF14258"/>
    </source>
</evidence>
<reference evidence="4" key="1">
    <citation type="submission" date="2022-04" db="EMBL/GenBank/DDBJ databases">
        <title>Desulfatitalea alkaliphila sp. nov., a novel anaerobic sulfate-reducing bacterium isolated from terrestrial mud volcano, Taman Peninsula, Russia.</title>
        <authorList>
            <person name="Khomyakova M.A."/>
            <person name="Merkel A.Y."/>
            <person name="Slobodkin A.I."/>
        </authorList>
    </citation>
    <scope>NUCLEOTIDE SEQUENCE</scope>
    <source>
        <strain evidence="4">M08but</strain>
    </source>
</reference>
<protein>
    <recommendedName>
        <fullName evidence="3">DUF4350 domain-containing protein</fullName>
    </recommendedName>
</protein>
<evidence type="ECO:0000256" key="1">
    <source>
        <dbReference type="SAM" id="MobiDB-lite"/>
    </source>
</evidence>
<sequence length="417" mass="45464">MSAPTRKTLVAIAVCTAVFILGVGWLFWLRFQAGDLYPPYSSLRGDPLGTQVLFESVQALTHGKAQRHFRPLDQLVLTADTTFLVSGVTGRAPFLEMAGWQRLLQQLEEGGGRLVVTLVPPGSVLREDPGAHTAPSDAAETTAQTDGTDSDAAAGDDVTPSAPVQSDNDTHLLDLLGLSLLPAPSGDLDDFAVRAGGAPATLPDRIPWRAPQHFAPDHPDWQVIYRWHDRPVMLQRTWGRGTVVLAGDSYLLSNEALREHRYSALLTWWLQLPNLLVVDEFHLGLAKQPGIAGLMRKFRLQAPAAALLLLALLIIWRHAAPLVPEPPAPPADRVQSAIDQGAQDGWIALMQRHVAVADLIAVCHAAWRAGPAIHRIPEERVARVAALLEQTDAATRRKDPVGLYRRICQLLKQGNPQ</sequence>